<feature type="non-terminal residue" evidence="9">
    <location>
        <position position="1"/>
    </location>
</feature>
<protein>
    <recommendedName>
        <fullName evidence="8">DDE Tnp4 domain-containing protein</fullName>
    </recommendedName>
</protein>
<dbReference type="OMA" id="NTIHVFY"/>
<dbReference type="Pfam" id="PF13359">
    <property type="entry name" value="DDE_Tnp_4"/>
    <property type="match status" value="1"/>
</dbReference>
<evidence type="ECO:0000256" key="7">
    <source>
        <dbReference type="ARBA" id="ARBA00023242"/>
    </source>
</evidence>
<evidence type="ECO:0000256" key="6">
    <source>
        <dbReference type="ARBA" id="ARBA00022801"/>
    </source>
</evidence>
<comment type="subcellular location">
    <subcellularLocation>
        <location evidence="2">Nucleus</location>
    </subcellularLocation>
</comment>
<dbReference type="HOGENOM" id="CLU_018552_13_0_1"/>
<evidence type="ECO:0000256" key="5">
    <source>
        <dbReference type="ARBA" id="ARBA00022723"/>
    </source>
</evidence>
<dbReference type="GO" id="GO:0046872">
    <property type="term" value="F:metal ion binding"/>
    <property type="evidence" value="ECO:0007669"/>
    <property type="project" value="UniProtKB-KW"/>
</dbReference>
<dbReference type="Proteomes" id="UP000030742">
    <property type="component" value="Unassembled WGS sequence"/>
</dbReference>
<dbReference type="EMBL" id="KB631712">
    <property type="protein sequence ID" value="ERL85551.1"/>
    <property type="molecule type" value="Genomic_DNA"/>
</dbReference>
<keyword evidence="5" id="KW-0479">Metal-binding</keyword>
<gene>
    <name evidence="10" type="ORF">D910_02970</name>
    <name evidence="9" type="ORF">YQE_10410</name>
</gene>
<sequence>MNTIHVFYGNNNFSTINQILTALRFYACDAHQNCIADFMGIHQTTASKVIKNVSNAIADLRPRYVKMPSNDEIYRTQNGLFQIARFPRVIGCIDGTHIRISSPGNSGYGLKSYLLTPLLNPGNESQRLYNECHIRTRNCVERTIGVWKRRFPVLAYGLTCKLETSLTVIVATAVLHNIAQEMKEADPPSPENLSMDEFHYFLECGNTVKC</sequence>
<keyword evidence="6" id="KW-0378">Hydrolase</keyword>
<dbReference type="GO" id="GO:0016787">
    <property type="term" value="F:hydrolase activity"/>
    <property type="evidence" value="ECO:0007669"/>
    <property type="project" value="UniProtKB-KW"/>
</dbReference>
<accession>N6U320</accession>
<keyword evidence="7" id="KW-0539">Nucleus</keyword>
<organism evidence="9">
    <name type="scientific">Dendroctonus ponderosae</name>
    <name type="common">Mountain pine beetle</name>
    <dbReference type="NCBI Taxonomy" id="77166"/>
    <lineage>
        <taxon>Eukaryota</taxon>
        <taxon>Metazoa</taxon>
        <taxon>Ecdysozoa</taxon>
        <taxon>Arthropoda</taxon>
        <taxon>Hexapoda</taxon>
        <taxon>Insecta</taxon>
        <taxon>Pterygota</taxon>
        <taxon>Neoptera</taxon>
        <taxon>Endopterygota</taxon>
        <taxon>Coleoptera</taxon>
        <taxon>Polyphaga</taxon>
        <taxon>Cucujiformia</taxon>
        <taxon>Curculionidae</taxon>
        <taxon>Scolytinae</taxon>
        <taxon>Dendroctonus</taxon>
    </lineage>
</organism>
<dbReference type="PANTHER" id="PTHR22930:SF85">
    <property type="entry name" value="GH03217P-RELATED"/>
    <property type="match status" value="1"/>
</dbReference>
<evidence type="ECO:0000313" key="9">
    <source>
        <dbReference type="EMBL" id="ENN72967.1"/>
    </source>
</evidence>
<evidence type="ECO:0000313" key="10">
    <source>
        <dbReference type="EMBL" id="ERL85551.1"/>
    </source>
</evidence>
<evidence type="ECO:0000313" key="11">
    <source>
        <dbReference type="Proteomes" id="UP000030742"/>
    </source>
</evidence>
<dbReference type="AlphaFoldDB" id="N6U320"/>
<proteinExistence type="inferred from homology"/>
<dbReference type="EMBL" id="KB741199">
    <property type="protein sequence ID" value="ENN72967.1"/>
    <property type="molecule type" value="Genomic_DNA"/>
</dbReference>
<reference evidence="9 11" key="1">
    <citation type="journal article" date="2013" name="Genome Biol.">
        <title>Draft genome of the mountain pine beetle, Dendroctonus ponderosae Hopkins, a major forest pest.</title>
        <authorList>
            <person name="Keeling C.I."/>
            <person name="Yuen M.M."/>
            <person name="Liao N.Y."/>
            <person name="Docking T.R."/>
            <person name="Chan S.K."/>
            <person name="Taylor G.A."/>
            <person name="Palmquist D.L."/>
            <person name="Jackman S.D."/>
            <person name="Nguyen A."/>
            <person name="Li M."/>
            <person name="Henderson H."/>
            <person name="Janes J.K."/>
            <person name="Zhao Y."/>
            <person name="Pandoh P."/>
            <person name="Moore R."/>
            <person name="Sperling F.A."/>
            <person name="Huber D.P."/>
            <person name="Birol I."/>
            <person name="Jones S.J."/>
            <person name="Bohlmann J."/>
        </authorList>
    </citation>
    <scope>NUCLEOTIDE SEQUENCE</scope>
</reference>
<comment type="cofactor">
    <cofactor evidence="1">
        <name>a divalent metal cation</name>
        <dbReference type="ChEBI" id="CHEBI:60240"/>
    </cofactor>
</comment>
<feature type="domain" description="DDE Tnp4" evidence="8">
    <location>
        <begin position="104"/>
        <end position="177"/>
    </location>
</feature>
<dbReference type="InterPro" id="IPR027806">
    <property type="entry name" value="HARBI1_dom"/>
</dbReference>
<evidence type="ECO:0000256" key="1">
    <source>
        <dbReference type="ARBA" id="ARBA00001968"/>
    </source>
</evidence>
<dbReference type="STRING" id="77166.N6U320"/>
<dbReference type="GO" id="GO:0004518">
    <property type="term" value="F:nuclease activity"/>
    <property type="evidence" value="ECO:0007669"/>
    <property type="project" value="UniProtKB-KW"/>
</dbReference>
<dbReference type="GO" id="GO:0005634">
    <property type="term" value="C:nucleus"/>
    <property type="evidence" value="ECO:0007669"/>
    <property type="project" value="UniProtKB-SubCell"/>
</dbReference>
<comment type="similarity">
    <text evidence="3">Belongs to the HARBI1 family.</text>
</comment>
<keyword evidence="4" id="KW-0540">Nuclease</keyword>
<dbReference type="InterPro" id="IPR045249">
    <property type="entry name" value="HARBI1-like"/>
</dbReference>
<evidence type="ECO:0000256" key="4">
    <source>
        <dbReference type="ARBA" id="ARBA00022722"/>
    </source>
</evidence>
<evidence type="ECO:0000256" key="3">
    <source>
        <dbReference type="ARBA" id="ARBA00006958"/>
    </source>
</evidence>
<evidence type="ECO:0000256" key="2">
    <source>
        <dbReference type="ARBA" id="ARBA00004123"/>
    </source>
</evidence>
<dbReference type="PANTHER" id="PTHR22930">
    <property type="match status" value="1"/>
</dbReference>
<dbReference type="OrthoDB" id="6740069at2759"/>
<name>N6U320_DENPD</name>
<evidence type="ECO:0000259" key="8">
    <source>
        <dbReference type="Pfam" id="PF13359"/>
    </source>
</evidence>